<feature type="binding site" evidence="5 6">
    <location>
        <position position="92"/>
    </location>
    <ligand>
        <name>ATP</name>
        <dbReference type="ChEBI" id="CHEBI:30616"/>
    </ligand>
</feature>
<protein>
    <recommendedName>
        <fullName evidence="5">Protein-arginine kinase</fullName>
        <ecNumber evidence="5">2.7.14.1</ecNumber>
    </recommendedName>
</protein>
<dbReference type="CDD" id="cd07930">
    <property type="entry name" value="bacterial_phosphagen_kinase"/>
    <property type="match status" value="1"/>
</dbReference>
<evidence type="ECO:0000256" key="5">
    <source>
        <dbReference type="HAMAP-Rule" id="MF_00602"/>
    </source>
</evidence>
<evidence type="ECO:0000313" key="9">
    <source>
        <dbReference type="EMBL" id="GLX71053.1"/>
    </source>
</evidence>
<comment type="catalytic activity">
    <reaction evidence="5">
        <text>L-arginyl-[protein] + ATP = N(omega)-phospho-L-arginyl-[protein] + ADP + H(+)</text>
        <dbReference type="Rhea" id="RHEA:43384"/>
        <dbReference type="Rhea" id="RHEA-COMP:10532"/>
        <dbReference type="Rhea" id="RHEA-COMP:10533"/>
        <dbReference type="ChEBI" id="CHEBI:15378"/>
        <dbReference type="ChEBI" id="CHEBI:29965"/>
        <dbReference type="ChEBI" id="CHEBI:30616"/>
        <dbReference type="ChEBI" id="CHEBI:83226"/>
        <dbReference type="ChEBI" id="CHEBI:456216"/>
        <dbReference type="EC" id="2.7.14.1"/>
    </reaction>
</comment>
<name>A0ABQ6GJN6_9BACL</name>
<dbReference type="Proteomes" id="UP001157114">
    <property type="component" value="Unassembled WGS sequence"/>
</dbReference>
<keyword evidence="2 5" id="KW-0547">Nucleotide-binding</keyword>
<feature type="binding site" evidence="5 6">
    <location>
        <position position="126"/>
    </location>
    <ligand>
        <name>ATP</name>
        <dbReference type="ChEBI" id="CHEBI:30616"/>
    </ligand>
</feature>
<feature type="binding site" evidence="5 6">
    <location>
        <begin position="177"/>
        <end position="181"/>
    </location>
    <ligand>
        <name>ATP</name>
        <dbReference type="ChEBI" id="CHEBI:30616"/>
    </ligand>
</feature>
<dbReference type="InterPro" id="IPR022415">
    <property type="entry name" value="ATP-guanido_PTrfase_AS"/>
</dbReference>
<feature type="domain" description="Phosphagen kinase C-terminal" evidence="8">
    <location>
        <begin position="24"/>
        <end position="255"/>
    </location>
</feature>
<dbReference type="InterPro" id="IPR023660">
    <property type="entry name" value="Arg_Kinase"/>
</dbReference>
<dbReference type="EMBL" id="BSSQ01000026">
    <property type="protein sequence ID" value="GLX71053.1"/>
    <property type="molecule type" value="Genomic_DNA"/>
</dbReference>
<dbReference type="PANTHER" id="PTHR11547">
    <property type="entry name" value="ARGININE OR CREATINE KINASE"/>
    <property type="match status" value="1"/>
</dbReference>
<dbReference type="Pfam" id="PF00217">
    <property type="entry name" value="ATP-gua_Ptrans"/>
    <property type="match status" value="1"/>
</dbReference>
<dbReference type="EC" id="2.7.14.1" evidence="5"/>
<feature type="binding site" evidence="6">
    <location>
        <begin position="208"/>
        <end position="213"/>
    </location>
    <ligand>
        <name>ATP</name>
        <dbReference type="ChEBI" id="CHEBI:30616"/>
    </ligand>
</feature>
<dbReference type="GO" id="GO:0016301">
    <property type="term" value="F:kinase activity"/>
    <property type="evidence" value="ECO:0007669"/>
    <property type="project" value="UniProtKB-KW"/>
</dbReference>
<evidence type="ECO:0000256" key="2">
    <source>
        <dbReference type="ARBA" id="ARBA00022741"/>
    </source>
</evidence>
<keyword evidence="5" id="KW-0021">Allosteric enzyme</keyword>
<evidence type="ECO:0000313" key="10">
    <source>
        <dbReference type="Proteomes" id="UP001157114"/>
    </source>
</evidence>
<organism evidence="9 10">
    <name type="scientific">Paenibacillus glycanilyticus</name>
    <dbReference type="NCBI Taxonomy" id="126569"/>
    <lineage>
        <taxon>Bacteria</taxon>
        <taxon>Bacillati</taxon>
        <taxon>Bacillota</taxon>
        <taxon>Bacilli</taxon>
        <taxon>Bacillales</taxon>
        <taxon>Paenibacillaceae</taxon>
        <taxon>Paenibacillus</taxon>
    </lineage>
</organism>
<dbReference type="InterPro" id="IPR000749">
    <property type="entry name" value="ATP-guanido_PTrfase"/>
</dbReference>
<dbReference type="PROSITE" id="PS00112">
    <property type="entry name" value="PHOSPHAGEN_KINASE"/>
    <property type="match status" value="1"/>
</dbReference>
<comment type="similarity">
    <text evidence="5 6 7">Belongs to the ATP:guanido phosphotransferase family.</text>
</comment>
<evidence type="ECO:0000256" key="3">
    <source>
        <dbReference type="ARBA" id="ARBA00022777"/>
    </source>
</evidence>
<feature type="short sequence motif" description="RDXXRA motif of the pArg binding pocket involved in allosteric regulation" evidence="5">
    <location>
        <begin position="338"/>
        <end position="343"/>
    </location>
</feature>
<keyword evidence="4 5" id="KW-0067">ATP-binding</keyword>
<dbReference type="SUPFAM" id="SSF55931">
    <property type="entry name" value="Glutamine synthetase/guanido kinase"/>
    <property type="match status" value="1"/>
</dbReference>
<keyword evidence="10" id="KW-1185">Reference proteome</keyword>
<accession>A0ABQ6GJN6</accession>
<sequence length="359" mass="40307">MASHRFSEQALSDWMKGVGPDSEIVISSRVRIARNLRQYPFPMLATNQQSVEVMNQLTAIGQSDKLDPVGHFETIILSELSELERRVLVEKHLISPNLANESRGGAVILSENESVSIMINEEDHLRIQCLYPGFQVKEAWTLANQIDDIFEEETNYAFDEQRGYLTTCPTNVGTGIRASVMMHLPALVLTQQINRILSAVTQVGLAVRGMYGEGSEALGNLFQISNQITLGQTEGEIIDNLHGVAKQIIEHERAARQRLMSESRLRIEDRVRRSYGILSYAAVMDSKESAQRLSDVRLGVDLGLLDHVTSQSLNELIVMTQPGFLQQTFNEKMSADQRDYRRAELIRKQLRGQTEHGGA</sequence>
<comment type="function">
    <text evidence="5">Catalyzes the specific phosphorylation of arginine residues in proteins.</text>
</comment>
<evidence type="ECO:0000256" key="1">
    <source>
        <dbReference type="ARBA" id="ARBA00022679"/>
    </source>
</evidence>
<evidence type="ECO:0000256" key="7">
    <source>
        <dbReference type="RuleBase" id="RU000505"/>
    </source>
</evidence>
<comment type="caution">
    <text evidence="9">The sequence shown here is derived from an EMBL/GenBank/DDBJ whole genome shotgun (WGS) entry which is preliminary data.</text>
</comment>
<keyword evidence="1 5" id="KW-0808">Transferase</keyword>
<reference evidence="9 10" key="1">
    <citation type="submission" date="2023-03" db="EMBL/GenBank/DDBJ databases">
        <title>Draft genome sequence of the bacteria which degrade cell wall of Tricholomamatutake.</title>
        <authorList>
            <person name="Konishi Y."/>
            <person name="Fukuta Y."/>
            <person name="Shirasaka N."/>
        </authorList>
    </citation>
    <scope>NUCLEOTIDE SEQUENCE [LARGE SCALE GENOMIC DNA]</scope>
    <source>
        <strain evidence="10">mu1</strain>
    </source>
</reference>
<dbReference type="NCBIfam" id="NF002195">
    <property type="entry name" value="PRK01059.1-5"/>
    <property type="match status" value="1"/>
</dbReference>
<proteinExistence type="inferred from homology"/>
<dbReference type="InterPro" id="IPR014746">
    <property type="entry name" value="Gln_synth/guanido_kin_cat_dom"/>
</dbReference>
<dbReference type="PROSITE" id="PS51510">
    <property type="entry name" value="PHOSPHAGEN_KINASE_C"/>
    <property type="match status" value="1"/>
</dbReference>
<evidence type="ECO:0000259" key="8">
    <source>
        <dbReference type="PROSITE" id="PS51510"/>
    </source>
</evidence>
<gene>
    <name evidence="5 9" type="primary">mcsB</name>
    <name evidence="9" type="ORF">MU1_54020</name>
</gene>
<evidence type="ECO:0000256" key="4">
    <source>
        <dbReference type="ARBA" id="ARBA00022840"/>
    </source>
</evidence>
<dbReference type="InterPro" id="IPR022414">
    <property type="entry name" value="ATP-guanido_PTrfase_cat"/>
</dbReference>
<comment type="activity regulation">
    <text evidence="5">Appears to be allosterically activated by the binding of pArg-containing polypeptides to the pArg-binding pocket localized in the C-terminal domain of McsB.</text>
</comment>
<evidence type="ECO:0000256" key="6">
    <source>
        <dbReference type="PROSITE-ProRule" id="PRU00843"/>
    </source>
</evidence>
<dbReference type="Gene3D" id="3.30.590.10">
    <property type="entry name" value="Glutamine synthetase/guanido kinase, catalytic domain"/>
    <property type="match status" value="1"/>
</dbReference>
<dbReference type="PANTHER" id="PTHR11547:SF38">
    <property type="entry name" value="ARGININE KINASE 1-RELATED"/>
    <property type="match status" value="1"/>
</dbReference>
<feature type="binding site" evidence="5 6">
    <location>
        <begin position="27"/>
        <end position="31"/>
    </location>
    <ligand>
        <name>ATP</name>
        <dbReference type="ChEBI" id="CHEBI:30616"/>
    </ligand>
</feature>
<dbReference type="NCBIfam" id="NF002194">
    <property type="entry name" value="PRK01059.1-4"/>
    <property type="match status" value="1"/>
</dbReference>
<comment type="caution">
    <text evidence="5">Lacks conserved residue(s) required for the propagation of feature annotation.</text>
</comment>
<dbReference type="HAMAP" id="MF_00602">
    <property type="entry name" value="Prot_Arg_kinase"/>
    <property type="match status" value="1"/>
</dbReference>
<keyword evidence="3 5" id="KW-0418">Kinase</keyword>